<proteinExistence type="predicted"/>
<dbReference type="OrthoDB" id="4454541at2759"/>
<keyword evidence="8" id="KW-1185">Reference proteome</keyword>
<dbReference type="PANTHER" id="PTHR31845:SF17">
    <property type="entry name" value="ZN(II)2CYS6 TRANSCRIPTION FACTOR (EUROFUNG)"/>
    <property type="match status" value="1"/>
</dbReference>
<dbReference type="Proteomes" id="UP000011668">
    <property type="component" value="Unassembled WGS sequence"/>
</dbReference>
<gene>
    <name evidence="7" type="ORF">AG1IA_07159</name>
</gene>
<evidence type="ECO:0000256" key="4">
    <source>
        <dbReference type="ARBA" id="ARBA00023163"/>
    </source>
</evidence>
<keyword evidence="3" id="KW-0238">DNA-binding</keyword>
<keyword evidence="2" id="KW-0805">Transcription regulation</keyword>
<keyword evidence="5" id="KW-0539">Nucleus</keyword>
<dbReference type="GO" id="GO:0000976">
    <property type="term" value="F:transcription cis-regulatory region binding"/>
    <property type="evidence" value="ECO:0007669"/>
    <property type="project" value="TreeGrafter"/>
</dbReference>
<dbReference type="AlphaFoldDB" id="L8WKX4"/>
<dbReference type="EMBL" id="AFRT01002043">
    <property type="protein sequence ID" value="ELU38811.1"/>
    <property type="molecule type" value="Genomic_DNA"/>
</dbReference>
<protein>
    <submittedName>
        <fullName evidence="7">Uncharacterized protein</fullName>
    </submittedName>
</protein>
<evidence type="ECO:0000313" key="8">
    <source>
        <dbReference type="Proteomes" id="UP000011668"/>
    </source>
</evidence>
<comment type="subcellular location">
    <subcellularLocation>
        <location evidence="1">Nucleus</location>
    </subcellularLocation>
</comment>
<dbReference type="InterPro" id="IPR051089">
    <property type="entry name" value="prtT"/>
</dbReference>
<accession>L8WKX4</accession>
<comment type="caution">
    <text evidence="7">The sequence shown here is derived from an EMBL/GenBank/DDBJ whole genome shotgun (WGS) entry which is preliminary data.</text>
</comment>
<sequence length="537" mass="60436">MAVDTYDALHSRSPFCVNTICMVAARYVRLHLLPPIVAHSVLQGSRWWSETYQKCRAEVEEISRHTLFTPVVRQEAVQAMVLVSGWSTNGWLPGGHAVRMGLEIGKCGDSHFCGVGKLGIKGYCLVKGCTRHGHVYTNVCARGRYWYRKRKDNLSFLPERGLSCSYSSISESACAFTCTFYVDEHPPVLPVVDRISFGTGRPAILRDDESIARCRDILRHPLSIQDDMRLVSMVELMVLRERLHNQLAPYEGPVEDRVYKVLHQAESDFRTWYEEWDHLFSQKYEDAAFYRQSLMIQRDFGELYHNATVLRGIRGPEDVARMPMEQKIVAQRAIRLAKRGLDNCIRSELKCIYSPQECDPNAIMSTVEDLVHLLSNSRSNSPTERWLVILMGSAVPAGRYARSLRLMLRSARRRRVLPPRPAGPVDRAGNPPLMFGASPQGTSYSDTSSPQQFTGASPGTHPDNSVSPAAFLMANGMMNPGQEFEPYLQGFELAPGQEVPVWLSESSLGDAALSQFGLEAFVIPQQYDPNSTETQIW</sequence>
<evidence type="ECO:0000256" key="3">
    <source>
        <dbReference type="ARBA" id="ARBA00023125"/>
    </source>
</evidence>
<dbReference type="HOGENOM" id="CLU_037992_0_0_1"/>
<dbReference type="GO" id="GO:0000981">
    <property type="term" value="F:DNA-binding transcription factor activity, RNA polymerase II-specific"/>
    <property type="evidence" value="ECO:0007669"/>
    <property type="project" value="TreeGrafter"/>
</dbReference>
<keyword evidence="4" id="KW-0804">Transcription</keyword>
<evidence type="ECO:0000313" key="7">
    <source>
        <dbReference type="EMBL" id="ELU38811.1"/>
    </source>
</evidence>
<dbReference type="PANTHER" id="PTHR31845">
    <property type="entry name" value="FINGER DOMAIN PROTEIN, PUTATIVE-RELATED"/>
    <property type="match status" value="1"/>
</dbReference>
<evidence type="ECO:0000256" key="1">
    <source>
        <dbReference type="ARBA" id="ARBA00004123"/>
    </source>
</evidence>
<feature type="compositionally biased region" description="Polar residues" evidence="6">
    <location>
        <begin position="439"/>
        <end position="466"/>
    </location>
</feature>
<evidence type="ECO:0000256" key="2">
    <source>
        <dbReference type="ARBA" id="ARBA00023015"/>
    </source>
</evidence>
<organism evidence="7 8">
    <name type="scientific">Thanatephorus cucumeris (strain AG1-IA)</name>
    <name type="common">Rice sheath blight fungus</name>
    <name type="synonym">Rhizoctonia solani</name>
    <dbReference type="NCBI Taxonomy" id="983506"/>
    <lineage>
        <taxon>Eukaryota</taxon>
        <taxon>Fungi</taxon>
        <taxon>Dikarya</taxon>
        <taxon>Basidiomycota</taxon>
        <taxon>Agaricomycotina</taxon>
        <taxon>Agaricomycetes</taxon>
        <taxon>Cantharellales</taxon>
        <taxon>Ceratobasidiaceae</taxon>
        <taxon>Rhizoctonia</taxon>
        <taxon>Rhizoctonia solani AG-1</taxon>
    </lineage>
</organism>
<name>L8WKX4_THACA</name>
<evidence type="ECO:0000256" key="6">
    <source>
        <dbReference type="SAM" id="MobiDB-lite"/>
    </source>
</evidence>
<feature type="region of interest" description="Disordered" evidence="6">
    <location>
        <begin position="415"/>
        <end position="466"/>
    </location>
</feature>
<reference evidence="7 8" key="1">
    <citation type="journal article" date="2013" name="Nat. Commun.">
        <title>The evolution and pathogenic mechanisms of the rice sheath blight pathogen.</title>
        <authorList>
            <person name="Zheng A."/>
            <person name="Lin R."/>
            <person name="Xu L."/>
            <person name="Qin P."/>
            <person name="Tang C."/>
            <person name="Ai P."/>
            <person name="Zhang D."/>
            <person name="Liu Y."/>
            <person name="Sun Z."/>
            <person name="Feng H."/>
            <person name="Wang Y."/>
            <person name="Chen Y."/>
            <person name="Liang X."/>
            <person name="Fu R."/>
            <person name="Li Q."/>
            <person name="Zhang J."/>
            <person name="Yu X."/>
            <person name="Xie Z."/>
            <person name="Ding L."/>
            <person name="Guan P."/>
            <person name="Tang J."/>
            <person name="Liang Y."/>
            <person name="Wang S."/>
            <person name="Deng Q."/>
            <person name="Li S."/>
            <person name="Zhu J."/>
            <person name="Wang L."/>
            <person name="Liu H."/>
            <person name="Li P."/>
        </authorList>
    </citation>
    <scope>NUCLEOTIDE SEQUENCE [LARGE SCALE GENOMIC DNA]</scope>
    <source>
        <strain evidence="8">AG-1 IA</strain>
    </source>
</reference>
<dbReference type="GO" id="GO:0005634">
    <property type="term" value="C:nucleus"/>
    <property type="evidence" value="ECO:0007669"/>
    <property type="project" value="UniProtKB-SubCell"/>
</dbReference>
<dbReference type="STRING" id="983506.L8WKX4"/>
<evidence type="ECO:0000256" key="5">
    <source>
        <dbReference type="ARBA" id="ARBA00023242"/>
    </source>
</evidence>